<dbReference type="InterPro" id="IPR010502">
    <property type="entry name" value="Carb-bd_dom_fam9"/>
</dbReference>
<dbReference type="GO" id="GO:0016052">
    <property type="term" value="P:carbohydrate catabolic process"/>
    <property type="evidence" value="ECO:0007669"/>
    <property type="project" value="InterPro"/>
</dbReference>
<dbReference type="CDD" id="cd09618">
    <property type="entry name" value="CBM9_like_2"/>
    <property type="match status" value="1"/>
</dbReference>
<dbReference type="GO" id="GO:0030246">
    <property type="term" value="F:carbohydrate binding"/>
    <property type="evidence" value="ECO:0007669"/>
    <property type="project" value="InterPro"/>
</dbReference>
<reference evidence="3" key="2">
    <citation type="submission" date="2023-01" db="EMBL/GenBank/DDBJ databases">
        <title>Draft genome sequence of Portibacter lacus strain NBRC 108769.</title>
        <authorList>
            <person name="Sun Q."/>
            <person name="Mori K."/>
        </authorList>
    </citation>
    <scope>NUCLEOTIDE SEQUENCE</scope>
    <source>
        <strain evidence="3">NBRC 108769</strain>
    </source>
</reference>
<comment type="caution">
    <text evidence="3">The sequence shown here is derived from an EMBL/GenBank/DDBJ whole genome shotgun (WGS) entry which is preliminary data.</text>
</comment>
<dbReference type="Proteomes" id="UP001156666">
    <property type="component" value="Unassembled WGS sequence"/>
</dbReference>
<dbReference type="Gene3D" id="2.60.40.1190">
    <property type="match status" value="1"/>
</dbReference>
<feature type="domain" description="Carbohydrate-binding" evidence="1">
    <location>
        <begin position="8"/>
        <end position="161"/>
    </location>
</feature>
<dbReference type="Pfam" id="PF06452">
    <property type="entry name" value="CBM9_1"/>
    <property type="match status" value="1"/>
</dbReference>
<evidence type="ECO:0000313" key="4">
    <source>
        <dbReference type="Proteomes" id="UP001156666"/>
    </source>
</evidence>
<evidence type="ECO:0000313" key="3">
    <source>
        <dbReference type="EMBL" id="GLR15504.1"/>
    </source>
</evidence>
<protein>
    <recommendedName>
        <fullName evidence="5">Hydrolase</fullName>
    </recommendedName>
</protein>
<dbReference type="EMBL" id="BSOH01000001">
    <property type="protein sequence ID" value="GLR15504.1"/>
    <property type="molecule type" value="Genomic_DNA"/>
</dbReference>
<evidence type="ECO:0008006" key="5">
    <source>
        <dbReference type="Google" id="ProtNLM"/>
    </source>
</evidence>
<feature type="domain" description="DUF5916" evidence="2">
    <location>
        <begin position="434"/>
        <end position="835"/>
    </location>
</feature>
<dbReference type="InterPro" id="IPR045670">
    <property type="entry name" value="DUF5916"/>
</dbReference>
<sequence length="839" mass="95665">MIKLDAFLDEKIWDSVDWGTGFRVRQPNNGDKATRDTKFKIVYDQNFIYVGYECYDNEPDKIEKRLSRRDNFPGDWVEINFDSYRDNATGFSFTISASGVKGDEFITGNGSNWDESWNPIWYAATRITENGWNAEIKIPLSQLRYSQAREQEWGFNIQRRDFRVDEFSSFQFIPQNASGYISNFAILRGLKNLKPKRQVETQPYIVTGKSSGKNSKFKLTGGLDGKIGLTSNITLDYTLNPDFGQVDADPSVLNIDGFEVFFQERRPFFIENNNLFSFDGTNAEAGGPYNNDNLFYSRRIGSNPRGSHHIPGHAHNIKRPEFTNILGAAKVSGKTKEGWSLGILEGMTAQEFATYNIGEKEHKGTVEPLTNYFVGRLSKDLQGGASQVGGTFTQVTRFLEDTGLEDQYHKTTSSGGLNVFHSWQDRKWQFVGKLIASNVAGTALKIKETQEDFRHYFQRPDADHLNVVDDKTNLAGHGGDLALANYGGKDNISYQFGLTWRSPGLELNDIGFLNSADIINHYLWAGYRFPKPFGIFRSARVNYNHYLGYSFGGVNNLQAVNTNIHGGFTNFWEAGTGMTVTFKEISNKALFGGPSLRNSSGFNNWGYIGTDSRKKLRTNLFWSKFTPFTWDKGSSNRYSYELSFSLQASDAFSISAGPEYSYNFNALQNVSFNTFNNQDRYITGSVIQRTVSLSVRLSYNFTPNLTLEYWGQPFISKGEYSDFKYINHPLARNFDDRFAAYSTSQITFSNNDLYHVDENLDDQIDYQFENPDFNFMQFRSNAVLRWEYIPGSELFLVWSQGATNNGDPSKKLLHSFREDLFSKKITNNFLIKLTYRLIN</sequence>
<dbReference type="AlphaFoldDB" id="A0AA37SM03"/>
<dbReference type="Pfam" id="PF19313">
    <property type="entry name" value="DUF5916"/>
    <property type="match status" value="2"/>
</dbReference>
<evidence type="ECO:0000259" key="1">
    <source>
        <dbReference type="Pfam" id="PF06452"/>
    </source>
</evidence>
<reference evidence="3" key="1">
    <citation type="journal article" date="2014" name="Int. J. Syst. Evol. Microbiol.">
        <title>Complete genome sequence of Corynebacterium casei LMG S-19264T (=DSM 44701T), isolated from a smear-ripened cheese.</title>
        <authorList>
            <consortium name="US DOE Joint Genome Institute (JGI-PGF)"/>
            <person name="Walter F."/>
            <person name="Albersmeier A."/>
            <person name="Kalinowski J."/>
            <person name="Ruckert C."/>
        </authorList>
    </citation>
    <scope>NUCLEOTIDE SEQUENCE</scope>
    <source>
        <strain evidence="3">NBRC 108769</strain>
    </source>
</reference>
<keyword evidence="4" id="KW-1185">Reference proteome</keyword>
<gene>
    <name evidence="3" type="ORF">GCM10007940_01190</name>
</gene>
<evidence type="ECO:0000259" key="2">
    <source>
        <dbReference type="Pfam" id="PF19313"/>
    </source>
</evidence>
<name>A0AA37SM03_9BACT</name>
<accession>A0AA37SM03</accession>
<dbReference type="GO" id="GO:0004553">
    <property type="term" value="F:hydrolase activity, hydrolyzing O-glycosyl compounds"/>
    <property type="evidence" value="ECO:0007669"/>
    <property type="project" value="InterPro"/>
</dbReference>
<proteinExistence type="predicted"/>
<feature type="domain" description="DUF5916" evidence="2">
    <location>
        <begin position="202"/>
        <end position="397"/>
    </location>
</feature>
<organism evidence="3 4">
    <name type="scientific">Portibacter lacus</name>
    <dbReference type="NCBI Taxonomy" id="1099794"/>
    <lineage>
        <taxon>Bacteria</taxon>
        <taxon>Pseudomonadati</taxon>
        <taxon>Bacteroidota</taxon>
        <taxon>Saprospiria</taxon>
        <taxon>Saprospirales</taxon>
        <taxon>Haliscomenobacteraceae</taxon>
        <taxon>Portibacter</taxon>
    </lineage>
</organism>
<dbReference type="SUPFAM" id="SSF49344">
    <property type="entry name" value="CBD9-like"/>
    <property type="match status" value="1"/>
</dbReference>